<reference evidence="1 2" key="1">
    <citation type="journal article" date="2017" name="Curr. Biol.">
        <title>The Evolution of Venom by Co-option of Single-Copy Genes.</title>
        <authorList>
            <person name="Martinson E.O."/>
            <person name="Mrinalini"/>
            <person name="Kelkar Y.D."/>
            <person name="Chang C.H."/>
            <person name="Werren J.H."/>
        </authorList>
    </citation>
    <scope>NUCLEOTIDE SEQUENCE [LARGE SCALE GENOMIC DNA]</scope>
    <source>
        <strain evidence="1 2">Alberta</strain>
        <tissue evidence="1">Whole body</tissue>
    </source>
</reference>
<accession>A0A232ELE7</accession>
<comment type="caution">
    <text evidence="1">The sequence shown here is derived from an EMBL/GenBank/DDBJ whole genome shotgun (WGS) entry which is preliminary data.</text>
</comment>
<dbReference type="AlphaFoldDB" id="A0A232ELE7"/>
<dbReference type="SUPFAM" id="SSF48403">
    <property type="entry name" value="Ankyrin repeat"/>
    <property type="match status" value="1"/>
</dbReference>
<dbReference type="Proteomes" id="UP000215335">
    <property type="component" value="Unassembled WGS sequence"/>
</dbReference>
<evidence type="ECO:0000313" key="2">
    <source>
        <dbReference type="Proteomes" id="UP000215335"/>
    </source>
</evidence>
<dbReference type="InterPro" id="IPR036770">
    <property type="entry name" value="Ankyrin_rpt-contain_sf"/>
</dbReference>
<protein>
    <submittedName>
        <fullName evidence="1">Uncharacterized protein</fullName>
    </submittedName>
</protein>
<dbReference type="EMBL" id="NNAY01003565">
    <property type="protein sequence ID" value="OXU19186.1"/>
    <property type="molecule type" value="Genomic_DNA"/>
</dbReference>
<name>A0A232ELE7_9HYME</name>
<proteinExistence type="predicted"/>
<evidence type="ECO:0000313" key="1">
    <source>
        <dbReference type="EMBL" id="OXU19186.1"/>
    </source>
</evidence>
<organism evidence="1 2">
    <name type="scientific">Trichomalopsis sarcophagae</name>
    <dbReference type="NCBI Taxonomy" id="543379"/>
    <lineage>
        <taxon>Eukaryota</taxon>
        <taxon>Metazoa</taxon>
        <taxon>Ecdysozoa</taxon>
        <taxon>Arthropoda</taxon>
        <taxon>Hexapoda</taxon>
        <taxon>Insecta</taxon>
        <taxon>Pterygota</taxon>
        <taxon>Neoptera</taxon>
        <taxon>Endopterygota</taxon>
        <taxon>Hymenoptera</taxon>
        <taxon>Apocrita</taxon>
        <taxon>Proctotrupomorpha</taxon>
        <taxon>Chalcidoidea</taxon>
        <taxon>Pteromalidae</taxon>
        <taxon>Pteromalinae</taxon>
        <taxon>Trichomalopsis</taxon>
    </lineage>
</organism>
<dbReference type="Gene3D" id="1.25.40.20">
    <property type="entry name" value="Ankyrin repeat-containing domain"/>
    <property type="match status" value="1"/>
</dbReference>
<gene>
    <name evidence="1" type="ORF">TSAR_002223</name>
</gene>
<keyword evidence="2" id="KW-1185">Reference proteome</keyword>
<sequence length="99" mass="11095">MTTTSLCCSRQPTPAKPVVPLLMQYGADVCVKDKCDGSKALHFLASTLHIEHHADVVTKILIEKGVSFEDRMRMSCSLNRYTWLPLRHRMNCLVASCTS</sequence>